<name>A0A839EET2_9MICO</name>
<sequence length="321" mass="35043">MFLPEEMRQSLTLISEVVDRGERAVTYRALASGSMRRLHPGVHIAASRLKELSQDDRYLLRVVAVGSRLHRLDVLSHWSAAALWGLPSVDSWPAAVHSTVPAASMLASTRSLRRHRARRGPGALRERLGLPVTSLARTVVDVAATSPFPAGVALADAALFAVAHGAHAGQTVTSLRAELEDELEELATGPGSARARRVIGFADERADRPGESLSRATMHLLGAPAPELQFAVVGVSGQTWHTDFGWPEFGAVAEFDGRAKYSDARYLAGRTPAQAVYDEKLREDDIRPRVRAFGRWDWRTSRSRDLMRSAIMRLGVPCDGS</sequence>
<gene>
    <name evidence="1" type="ORF">FHX53_001918</name>
    <name evidence="2" type="ORF">FHX53_002519</name>
</gene>
<accession>A0A839EET2</accession>
<evidence type="ECO:0000313" key="1">
    <source>
        <dbReference type="EMBL" id="MBA8848319.1"/>
    </source>
</evidence>
<keyword evidence="3" id="KW-1185">Reference proteome</keyword>
<dbReference type="Proteomes" id="UP000585905">
    <property type="component" value="Unassembled WGS sequence"/>
</dbReference>
<evidence type="ECO:0008006" key="4">
    <source>
        <dbReference type="Google" id="ProtNLM"/>
    </source>
</evidence>
<dbReference type="AlphaFoldDB" id="A0A839EET2"/>
<dbReference type="EMBL" id="JACGWX010000009">
    <property type="protein sequence ID" value="MBA8848902.1"/>
    <property type="molecule type" value="Genomic_DNA"/>
</dbReference>
<evidence type="ECO:0000313" key="2">
    <source>
        <dbReference type="EMBL" id="MBA8848902.1"/>
    </source>
</evidence>
<dbReference type="EMBL" id="JACGWX010000004">
    <property type="protein sequence ID" value="MBA8848319.1"/>
    <property type="molecule type" value="Genomic_DNA"/>
</dbReference>
<dbReference type="RefSeq" id="WP_182491112.1">
    <property type="nucleotide sequence ID" value="NZ_BAAAOV010000004.1"/>
</dbReference>
<organism evidence="2 3">
    <name type="scientific">Microcella alkalica</name>
    <dbReference type="NCBI Taxonomy" id="355930"/>
    <lineage>
        <taxon>Bacteria</taxon>
        <taxon>Bacillati</taxon>
        <taxon>Actinomycetota</taxon>
        <taxon>Actinomycetes</taxon>
        <taxon>Micrococcales</taxon>
        <taxon>Microbacteriaceae</taxon>
        <taxon>Microcella</taxon>
    </lineage>
</organism>
<reference evidence="2 3" key="1">
    <citation type="submission" date="2020-07" db="EMBL/GenBank/DDBJ databases">
        <title>Sequencing the genomes of 1000 actinobacteria strains.</title>
        <authorList>
            <person name="Klenk H.-P."/>
        </authorList>
    </citation>
    <scope>NUCLEOTIDE SEQUENCE [LARGE SCALE GENOMIC DNA]</scope>
    <source>
        <strain evidence="2 3">DSM 19663</strain>
    </source>
</reference>
<evidence type="ECO:0000313" key="3">
    <source>
        <dbReference type="Proteomes" id="UP000585905"/>
    </source>
</evidence>
<protein>
    <recommendedName>
        <fullName evidence="4">Transcriptional regulator, AbiEi antitoxin, Type IV TA system</fullName>
    </recommendedName>
</protein>
<comment type="caution">
    <text evidence="2">The sequence shown here is derived from an EMBL/GenBank/DDBJ whole genome shotgun (WGS) entry which is preliminary data.</text>
</comment>
<proteinExistence type="predicted"/>